<evidence type="ECO:0000256" key="2">
    <source>
        <dbReference type="SAM" id="Phobius"/>
    </source>
</evidence>
<accession>C1MLX7</accession>
<feature type="transmembrane region" description="Helical" evidence="2">
    <location>
        <begin position="132"/>
        <end position="152"/>
    </location>
</feature>
<feature type="compositionally biased region" description="Basic and acidic residues" evidence="1">
    <location>
        <begin position="177"/>
        <end position="187"/>
    </location>
</feature>
<reference evidence="3 4" key="1">
    <citation type="journal article" date="2009" name="Science">
        <title>Green evolution and dynamic adaptations revealed by genomes of the marine picoeukaryotes Micromonas.</title>
        <authorList>
            <person name="Worden A.Z."/>
            <person name="Lee J.H."/>
            <person name="Mock T."/>
            <person name="Rouze P."/>
            <person name="Simmons M.P."/>
            <person name="Aerts A.L."/>
            <person name="Allen A.E."/>
            <person name="Cuvelier M.L."/>
            <person name="Derelle E."/>
            <person name="Everett M.V."/>
            <person name="Foulon E."/>
            <person name="Grimwood J."/>
            <person name="Gundlach H."/>
            <person name="Henrissat B."/>
            <person name="Napoli C."/>
            <person name="McDonald S.M."/>
            <person name="Parker M.S."/>
            <person name="Rombauts S."/>
            <person name="Salamov A."/>
            <person name="Von Dassow P."/>
            <person name="Badger J.H."/>
            <person name="Coutinho P.M."/>
            <person name="Demir E."/>
            <person name="Dubchak I."/>
            <person name="Gentemann C."/>
            <person name="Eikrem W."/>
            <person name="Gready J.E."/>
            <person name="John U."/>
            <person name="Lanier W."/>
            <person name="Lindquist E.A."/>
            <person name="Lucas S."/>
            <person name="Mayer K.F."/>
            <person name="Moreau H."/>
            <person name="Not F."/>
            <person name="Otillar R."/>
            <person name="Panaud O."/>
            <person name="Pangilinan J."/>
            <person name="Paulsen I."/>
            <person name="Piegu B."/>
            <person name="Poliakov A."/>
            <person name="Robbens S."/>
            <person name="Schmutz J."/>
            <person name="Toulza E."/>
            <person name="Wyss T."/>
            <person name="Zelensky A."/>
            <person name="Zhou K."/>
            <person name="Armbrust E.V."/>
            <person name="Bhattacharya D."/>
            <person name="Goodenough U.W."/>
            <person name="Van de Peer Y."/>
            <person name="Grigoriev I.V."/>
        </authorList>
    </citation>
    <scope>NUCLEOTIDE SEQUENCE [LARGE SCALE GENOMIC DNA]</scope>
    <source>
        <strain evidence="3 4">CCMP1545</strain>
    </source>
</reference>
<dbReference type="Proteomes" id="UP000001876">
    <property type="component" value="Unassembled WGS sequence"/>
</dbReference>
<dbReference type="OMA" id="QVAKPWF"/>
<dbReference type="RefSeq" id="XP_003056840.1">
    <property type="nucleotide sequence ID" value="XM_003056794.1"/>
</dbReference>
<keyword evidence="4" id="KW-1185">Reference proteome</keyword>
<sequence>MAPPSIPPTRGVFVRLGDQVAKPWFPLVIIALSAASCFAIFLSGAVTALFISACVARGKGRFAHVALANALGVALGFGIFIVIVKQRGMDAIRASYPSLFASTHWGYMEGVIARSGWGGVAALAAPLPLHPLVLMGMLSGMSSFSILSAAFAGRFAKYYVMGLVATRGEGVLAAMRGERRSGGKEADDAAPAAAGDEDESKKEK</sequence>
<feature type="region of interest" description="Disordered" evidence="1">
    <location>
        <begin position="177"/>
        <end position="204"/>
    </location>
</feature>
<dbReference type="EMBL" id="GG663737">
    <property type="protein sequence ID" value="EEH58485.1"/>
    <property type="molecule type" value="Genomic_DNA"/>
</dbReference>
<feature type="transmembrane region" description="Helical" evidence="2">
    <location>
        <begin position="62"/>
        <end position="84"/>
    </location>
</feature>
<gene>
    <name evidence="3" type="ORF">MICPUCDRAFT_62293</name>
</gene>
<keyword evidence="2" id="KW-0812">Transmembrane</keyword>
<feature type="transmembrane region" description="Helical" evidence="2">
    <location>
        <begin position="24"/>
        <end position="50"/>
    </location>
</feature>
<dbReference type="OrthoDB" id="10266130at2759"/>
<dbReference type="AlphaFoldDB" id="C1MLX7"/>
<proteinExistence type="predicted"/>
<evidence type="ECO:0000256" key="1">
    <source>
        <dbReference type="SAM" id="MobiDB-lite"/>
    </source>
</evidence>
<dbReference type="KEGG" id="mpp:MICPUCDRAFT_62293"/>
<dbReference type="GeneID" id="9682737"/>
<keyword evidence="2" id="KW-1133">Transmembrane helix</keyword>
<name>C1MLX7_MICPC</name>
<protein>
    <submittedName>
        <fullName evidence="3">Predicted protein</fullName>
    </submittedName>
</protein>
<evidence type="ECO:0000313" key="3">
    <source>
        <dbReference type="EMBL" id="EEH58485.1"/>
    </source>
</evidence>
<organism evidence="4">
    <name type="scientific">Micromonas pusilla (strain CCMP1545)</name>
    <name type="common">Picoplanktonic green alga</name>
    <dbReference type="NCBI Taxonomy" id="564608"/>
    <lineage>
        <taxon>Eukaryota</taxon>
        <taxon>Viridiplantae</taxon>
        <taxon>Chlorophyta</taxon>
        <taxon>Mamiellophyceae</taxon>
        <taxon>Mamiellales</taxon>
        <taxon>Mamiellaceae</taxon>
        <taxon>Micromonas</taxon>
    </lineage>
</organism>
<keyword evidence="2" id="KW-0472">Membrane</keyword>
<evidence type="ECO:0000313" key="4">
    <source>
        <dbReference type="Proteomes" id="UP000001876"/>
    </source>
</evidence>